<dbReference type="NCBIfam" id="NF004200">
    <property type="entry name" value="PRK05653.1-5"/>
    <property type="match status" value="1"/>
</dbReference>
<dbReference type="Proteomes" id="UP000448292">
    <property type="component" value="Unassembled WGS sequence"/>
</dbReference>
<organism evidence="4 5">
    <name type="scientific">Oceanidesulfovibrio indonesiensis</name>
    <dbReference type="NCBI Taxonomy" id="54767"/>
    <lineage>
        <taxon>Bacteria</taxon>
        <taxon>Pseudomonadati</taxon>
        <taxon>Thermodesulfobacteriota</taxon>
        <taxon>Desulfovibrionia</taxon>
        <taxon>Desulfovibrionales</taxon>
        <taxon>Desulfovibrionaceae</taxon>
        <taxon>Oceanidesulfovibrio</taxon>
    </lineage>
</organism>
<dbReference type="InterPro" id="IPR050259">
    <property type="entry name" value="SDR"/>
</dbReference>
<dbReference type="Pfam" id="PF13561">
    <property type="entry name" value="adh_short_C2"/>
    <property type="match status" value="1"/>
</dbReference>
<evidence type="ECO:0000313" key="5">
    <source>
        <dbReference type="Proteomes" id="UP000448292"/>
    </source>
</evidence>
<dbReference type="GO" id="GO:0004316">
    <property type="term" value="F:3-oxoacyl-[acyl-carrier-protein] reductase (NADPH) activity"/>
    <property type="evidence" value="ECO:0007669"/>
    <property type="project" value="UniProtKB-EC"/>
</dbReference>
<proteinExistence type="inferred from homology"/>
<reference evidence="4 5" key="1">
    <citation type="submission" date="2018-06" db="EMBL/GenBank/DDBJ databases">
        <title>Complete genome of Desulfovibrio indonesiensis P37SLT.</title>
        <authorList>
            <person name="Crispim J.S."/>
            <person name="Vidigal P.M.P."/>
            <person name="Silva L.C.F."/>
            <person name="Laguardia C.N."/>
            <person name="Araujo L.C."/>
            <person name="Dias R.S."/>
            <person name="Sousa M.P."/>
            <person name="Paula S.O."/>
            <person name="Silva C."/>
        </authorList>
    </citation>
    <scope>NUCLEOTIDE SEQUENCE [LARGE SCALE GENOMIC DNA]</scope>
    <source>
        <strain evidence="4 5">P37SLT</strain>
    </source>
</reference>
<dbReference type="InterPro" id="IPR002347">
    <property type="entry name" value="SDR_fam"/>
</dbReference>
<feature type="domain" description="Ketoreductase" evidence="3">
    <location>
        <begin position="5"/>
        <end position="189"/>
    </location>
</feature>
<evidence type="ECO:0000313" key="4">
    <source>
        <dbReference type="EMBL" id="TVM19186.1"/>
    </source>
</evidence>
<dbReference type="FunFam" id="3.40.50.720:FF:000173">
    <property type="entry name" value="3-oxoacyl-[acyl-carrier protein] reductase"/>
    <property type="match status" value="1"/>
</dbReference>
<dbReference type="EC" id="1.1.1.100" evidence="4"/>
<dbReference type="InterPro" id="IPR057326">
    <property type="entry name" value="KR_dom"/>
</dbReference>
<dbReference type="SUPFAM" id="SSF51735">
    <property type="entry name" value="NAD(P)-binding Rossmann-fold domains"/>
    <property type="match status" value="1"/>
</dbReference>
<keyword evidence="5" id="KW-1185">Reference proteome</keyword>
<sequence>MSTKPLAIVTGGSRGIGAAIVLDLADAGYDIVLNYRSKDAEAEAVADKASSLGSAVTLAKFDVADREAMQCALGPIIEKTPPYALIHNAGMTRDSLALKMKAEDWDDVIAVHLSAFFHLSRMVIKPMMLARGGRIVAMGSVSGQSGQVGQVNYSAAKAGLFGAVKSLARETARSNITVNAVAPGLIRTEMADAADASAIKQMIPMRRLGDPAEVASVVRFLLSPGASYMTGQVLAVNGGLYM</sequence>
<dbReference type="PANTHER" id="PTHR42879">
    <property type="entry name" value="3-OXOACYL-(ACYL-CARRIER-PROTEIN) REDUCTASE"/>
    <property type="match status" value="1"/>
</dbReference>
<comment type="caution">
    <text evidence="4">The sequence shown here is derived from an EMBL/GenBank/DDBJ whole genome shotgun (WGS) entry which is preliminary data.</text>
</comment>
<name>A0A7M3MHL9_9BACT</name>
<evidence type="ECO:0000256" key="1">
    <source>
        <dbReference type="ARBA" id="ARBA00006484"/>
    </source>
</evidence>
<dbReference type="EMBL" id="QMIE01000002">
    <property type="protein sequence ID" value="TVM19186.1"/>
    <property type="molecule type" value="Genomic_DNA"/>
</dbReference>
<dbReference type="PRINTS" id="PR00081">
    <property type="entry name" value="GDHRDH"/>
</dbReference>
<dbReference type="PANTHER" id="PTHR42879:SF2">
    <property type="entry name" value="3-OXOACYL-[ACYL-CARRIER-PROTEIN] REDUCTASE FABG"/>
    <property type="match status" value="1"/>
</dbReference>
<accession>A0A7M3MHL9</accession>
<dbReference type="PRINTS" id="PR00080">
    <property type="entry name" value="SDRFAMILY"/>
</dbReference>
<evidence type="ECO:0000259" key="3">
    <source>
        <dbReference type="SMART" id="SM00822"/>
    </source>
</evidence>
<gene>
    <name evidence="4" type="ORF">DPQ33_02170</name>
</gene>
<comment type="similarity">
    <text evidence="1">Belongs to the short-chain dehydrogenases/reductases (SDR) family.</text>
</comment>
<protein>
    <submittedName>
        <fullName evidence="4">3-oxoacyl-ACP reductase FabG</fullName>
        <ecNumber evidence="4">1.1.1.100</ecNumber>
    </submittedName>
</protein>
<keyword evidence="2 4" id="KW-0560">Oxidoreductase</keyword>
<dbReference type="SMART" id="SM00822">
    <property type="entry name" value="PKS_KR"/>
    <property type="match status" value="1"/>
</dbReference>
<dbReference type="NCBIfam" id="NF009466">
    <property type="entry name" value="PRK12826.1-2"/>
    <property type="match status" value="1"/>
</dbReference>
<dbReference type="InterPro" id="IPR036291">
    <property type="entry name" value="NAD(P)-bd_dom_sf"/>
</dbReference>
<dbReference type="RefSeq" id="WP_144301544.1">
    <property type="nucleotide sequence ID" value="NZ_QMIE01000002.1"/>
</dbReference>
<dbReference type="AlphaFoldDB" id="A0A7M3MHL9"/>
<evidence type="ECO:0000256" key="2">
    <source>
        <dbReference type="ARBA" id="ARBA00023002"/>
    </source>
</evidence>
<dbReference type="Gene3D" id="3.40.50.720">
    <property type="entry name" value="NAD(P)-binding Rossmann-like Domain"/>
    <property type="match status" value="1"/>
</dbReference>
<dbReference type="OrthoDB" id="9804774at2"/>